<comment type="caution">
    <text evidence="2">The sequence shown here is derived from an EMBL/GenBank/DDBJ whole genome shotgun (WGS) entry which is preliminary data.</text>
</comment>
<evidence type="ECO:0000313" key="2">
    <source>
        <dbReference type="EMBL" id="TYL73493.1"/>
    </source>
</evidence>
<feature type="domain" description="ATPase AAA-type core" evidence="1">
    <location>
        <begin position="26"/>
        <end position="351"/>
    </location>
</feature>
<gene>
    <name evidence="2" type="ORF">FXN67_24910</name>
</gene>
<dbReference type="Proteomes" id="UP000322977">
    <property type="component" value="Unassembled WGS sequence"/>
</dbReference>
<name>A0A5D3JM61_KLEPN</name>
<proteinExistence type="predicted"/>
<dbReference type="Gene3D" id="3.40.50.300">
    <property type="entry name" value="P-loop containing nucleotide triphosphate hydrolases"/>
    <property type="match status" value="1"/>
</dbReference>
<organism evidence="2 3">
    <name type="scientific">Klebsiella pneumoniae</name>
    <dbReference type="NCBI Taxonomy" id="573"/>
    <lineage>
        <taxon>Bacteria</taxon>
        <taxon>Pseudomonadati</taxon>
        <taxon>Pseudomonadota</taxon>
        <taxon>Gammaproteobacteria</taxon>
        <taxon>Enterobacterales</taxon>
        <taxon>Enterobacteriaceae</taxon>
        <taxon>Klebsiella/Raoultella group</taxon>
        <taxon>Klebsiella</taxon>
        <taxon>Klebsiella pneumoniae complex</taxon>
    </lineage>
</organism>
<evidence type="ECO:0000313" key="3">
    <source>
        <dbReference type="Proteomes" id="UP000322977"/>
    </source>
</evidence>
<dbReference type="PANTHER" id="PTHR43581:SF2">
    <property type="entry name" value="EXCINUCLEASE ATPASE SUBUNIT"/>
    <property type="match status" value="1"/>
</dbReference>
<dbReference type="AlphaFoldDB" id="A0A5D3JM61"/>
<dbReference type="EMBL" id="VSSY01000033">
    <property type="protein sequence ID" value="TYL73493.1"/>
    <property type="molecule type" value="Genomic_DNA"/>
</dbReference>
<dbReference type="GO" id="GO:0016887">
    <property type="term" value="F:ATP hydrolysis activity"/>
    <property type="evidence" value="ECO:0007669"/>
    <property type="project" value="InterPro"/>
</dbReference>
<reference evidence="2 3" key="1">
    <citation type="submission" date="2019-08" db="EMBL/GenBank/DDBJ databases">
        <title>Phenotypic and genetic characterization of extended-spectrum b-lactamase-producing hypermucoviscous Klebsiella pneumoniae from Chile.</title>
        <authorList>
            <person name="Morales-Leon F."/>
            <person name="Caro C."/>
            <person name="Opazo-Capurro A."/>
            <person name="Lincopan N."/>
            <person name="Dominguez-Yevenes M."/>
            <person name="Lima C."/>
            <person name="Bello-Toledo H."/>
            <person name="Gonzalez-Rocha G."/>
        </authorList>
    </citation>
    <scope>NUCLEOTIDE SEQUENCE [LARGE SCALE GENOMIC DNA]</scope>
    <source>
        <strain evidence="2 3">UCO-494</strain>
    </source>
</reference>
<protein>
    <submittedName>
        <fullName evidence="2">AAA family ATPase</fullName>
    </submittedName>
</protein>
<dbReference type="PANTHER" id="PTHR43581">
    <property type="entry name" value="ATP/GTP PHOSPHATASE"/>
    <property type="match status" value="1"/>
</dbReference>
<accession>A0A5D3JM61</accession>
<dbReference type="InterPro" id="IPR027417">
    <property type="entry name" value="P-loop_NTPase"/>
</dbReference>
<dbReference type="SUPFAM" id="SSF52540">
    <property type="entry name" value="P-loop containing nucleoside triphosphate hydrolases"/>
    <property type="match status" value="1"/>
</dbReference>
<dbReference type="Pfam" id="PF13304">
    <property type="entry name" value="AAA_21"/>
    <property type="match status" value="1"/>
</dbReference>
<sequence>MKIIHIKVTGLFGNEKISFYEFNEDINIFTGKNGSGKTTIMKLAWFIMSGNILLALREVDFKICELKTSDYTCTITKTAPLYCKVELKTDNETFSFEDDQSDEDGNIFGDSAEEKANEYLKDKGSSIFFPTFRRIEGGFSLETSTPRNRNIFGSQKSDIDDSLSNLSKKLSHNDHLFISAISTKDINSMLLQRYASFSERVNIYQQKVSRSVIEKIKQYQSSESSIVTADSLLSETRKEIEKIEEVRKKIMKPLDAVSGLVERLFQHSGISFGKRLNFGTAANAVNSDVLSAGEKQMLSFICYNAFHKDSVIFIDEPELSLHVDWQRQLYNILKKQNPTNQFIFATHSPFIYGKYPDKEVLINEDRGDKETKSAEDDWA</sequence>
<dbReference type="InterPro" id="IPR003959">
    <property type="entry name" value="ATPase_AAA_core"/>
</dbReference>
<dbReference type="RefSeq" id="WP_088296164.1">
    <property type="nucleotide sequence ID" value="NZ_CAWOYW010000265.1"/>
</dbReference>
<dbReference type="GO" id="GO:0005524">
    <property type="term" value="F:ATP binding"/>
    <property type="evidence" value="ECO:0007669"/>
    <property type="project" value="InterPro"/>
</dbReference>
<evidence type="ECO:0000259" key="1">
    <source>
        <dbReference type="Pfam" id="PF13304"/>
    </source>
</evidence>
<dbReference type="InterPro" id="IPR051396">
    <property type="entry name" value="Bact_Antivir_Def_Nuclease"/>
</dbReference>